<dbReference type="Pfam" id="PF20946">
    <property type="entry name" value="Ctf4_C"/>
    <property type="match status" value="1"/>
</dbReference>
<evidence type="ECO:0000259" key="9">
    <source>
        <dbReference type="Pfam" id="PF24817"/>
    </source>
</evidence>
<dbReference type="STRING" id="2060906.A0A0H1BK12"/>
<dbReference type="GO" id="GO:0043596">
    <property type="term" value="C:nuclear replication fork"/>
    <property type="evidence" value="ECO:0007669"/>
    <property type="project" value="TreeGrafter"/>
</dbReference>
<comment type="subcellular location">
    <subcellularLocation>
        <location evidence="1">Nucleus</location>
    </subcellularLocation>
</comment>
<keyword evidence="3" id="KW-0677">Repeat</keyword>
<dbReference type="InterPro" id="IPR015943">
    <property type="entry name" value="WD40/YVTN_repeat-like_dom_sf"/>
</dbReference>
<evidence type="ECO:0000256" key="2">
    <source>
        <dbReference type="ARBA" id="ARBA00022574"/>
    </source>
</evidence>
<evidence type="ECO:0000313" key="11">
    <source>
        <dbReference type="Proteomes" id="UP000053573"/>
    </source>
</evidence>
<dbReference type="PROSITE" id="PS50082">
    <property type="entry name" value="WD_REPEATS_2"/>
    <property type="match status" value="2"/>
</dbReference>
<proteinExistence type="predicted"/>
<feature type="domain" description="WDHD1/CFT4 helical bundle" evidence="8">
    <location>
        <begin position="731"/>
        <end position="836"/>
    </location>
</feature>
<dbReference type="InterPro" id="IPR019775">
    <property type="entry name" value="WD40_repeat_CS"/>
</dbReference>
<accession>A0A0H1BK12</accession>
<dbReference type="AlphaFoldDB" id="A0A0H1BK12"/>
<feature type="region of interest" description="Disordered" evidence="6">
    <location>
        <begin position="705"/>
        <end position="724"/>
    </location>
</feature>
<organism evidence="10 11">
    <name type="scientific">Blastomyces silverae</name>
    <dbReference type="NCBI Taxonomy" id="2060906"/>
    <lineage>
        <taxon>Eukaryota</taxon>
        <taxon>Fungi</taxon>
        <taxon>Dikarya</taxon>
        <taxon>Ascomycota</taxon>
        <taxon>Pezizomycotina</taxon>
        <taxon>Eurotiomycetes</taxon>
        <taxon>Eurotiomycetidae</taxon>
        <taxon>Onygenales</taxon>
        <taxon>Ajellomycetaceae</taxon>
        <taxon>Blastomyces</taxon>
    </lineage>
</organism>
<evidence type="ECO:0000256" key="4">
    <source>
        <dbReference type="ARBA" id="ARBA00023242"/>
    </source>
</evidence>
<evidence type="ECO:0000259" key="8">
    <source>
        <dbReference type="Pfam" id="PF20946"/>
    </source>
</evidence>
<reference evidence="11" key="1">
    <citation type="journal article" date="2015" name="PLoS Genet.">
        <title>The dynamic genome and transcriptome of the human fungal pathogen Blastomyces and close relative Emmonsia.</title>
        <authorList>
            <person name="Munoz J.F."/>
            <person name="Gauthier G.M."/>
            <person name="Desjardins C.A."/>
            <person name="Gallo J.E."/>
            <person name="Holder J."/>
            <person name="Sullivan T.D."/>
            <person name="Marty A.J."/>
            <person name="Carmen J.C."/>
            <person name="Chen Z."/>
            <person name="Ding L."/>
            <person name="Gujja S."/>
            <person name="Magrini V."/>
            <person name="Misas E."/>
            <person name="Mitreva M."/>
            <person name="Priest M."/>
            <person name="Saif S."/>
            <person name="Whiston E.A."/>
            <person name="Young S."/>
            <person name="Zeng Q."/>
            <person name="Goldman W.E."/>
            <person name="Mardis E.R."/>
            <person name="Taylor J.W."/>
            <person name="McEwen J.G."/>
            <person name="Clay O.K."/>
            <person name="Klein B.S."/>
            <person name="Cuomo C.A."/>
        </authorList>
    </citation>
    <scope>NUCLEOTIDE SEQUENCE [LARGE SCALE GENOMIC DNA]</scope>
    <source>
        <strain evidence="11">UAMH 139</strain>
    </source>
</reference>
<dbReference type="SUPFAM" id="SSF50978">
    <property type="entry name" value="WD40 repeat-like"/>
    <property type="match status" value="1"/>
</dbReference>
<dbReference type="PANTHER" id="PTHR19932:SF10">
    <property type="entry name" value="WD REPEAT AND HMG-BOX DNA-BINDING PROTEIN 1"/>
    <property type="match status" value="1"/>
</dbReference>
<dbReference type="InterPro" id="IPR057646">
    <property type="entry name" value="WD40_WDHD1_1st"/>
</dbReference>
<dbReference type="Pfam" id="PF24817">
    <property type="entry name" value="WD40_WDHD1_1st"/>
    <property type="match status" value="1"/>
</dbReference>
<evidence type="ECO:0000313" key="10">
    <source>
        <dbReference type="EMBL" id="KLJ11342.1"/>
    </source>
</evidence>
<feature type="region of interest" description="Disordered" evidence="6">
    <location>
        <begin position="319"/>
        <end position="362"/>
    </location>
</feature>
<sequence>MASETVRLRGRPAHTPGTTILSYTPNGRQVITAGSNSAIRIFTIGEKDEPKTVDDGVDGRLGIVATNDSFIMGAEDGTVWKYELETGQMDKLLVRCALPVRDLSLSKDGDWVAVASDELVVKIVNIHDMTIVKYLRDQSKGVKHVNFDPSGRFIAVSASDGIIYIYSVDGPQPELVKKIDGIIGRLETDHEATSRAVWHPDARAFAAVETTRDIAIVSTRDWTKQNVFPAGHNADITALAWSPNGALLASAGADRQILLWETKSQSILRRYDIPNVINLAWHPVDNTLSFTTSDGELFIYEDFVPPEYKSLLDKPLESAPLLSGPPQEHRSIPSRPLTNGVRPGLESRQRRGTPDSLDDILGPMDEDDGFIEDDDGAGYVETNKFGKRAPDFRDDLDGHDHKRRMGMFMQSKRHVSFQPGSTPWRGDRRYLCLNLIGFVWTVNQETNHTVTVEFYDRERFRDFHFTDPFLYDKACLNEKGALFSCQPSDDNPATIFYRPHETWTVRADWRTQLPEGESITAIALSNSYIVVTTSADYVRVYTLYGTPFRIYRQKSRSVTCAAWRDYVLTVGNGPVGSDGMTTLTYSIENVKRDEIYQNEDHVALPDSTELRSVFFSDTGDPYIYDSSGVLLVLEHWRERGQARWVPVLDTKLMDRLSGGRKEETYWPVAVAQDVFHCIILKGGDQHPYFPRPLLSEFEFKIPISSKPKKPSARDGEDEDMDDAAGRDSINNLEEAFIRSSLFLSLLDDRVTASEATGGSGEVELRRKEIDIDKIALQLLAVECREGEERGMKALELVSMMRDRSGKMLDAARKVAQRYERNVLDEKIRELAERRLMGAEDDDNDDDELA</sequence>
<name>A0A0H1BK12_9EURO</name>
<feature type="domain" description="WDHD1/CFT4 second beta-propeller" evidence="7">
    <location>
        <begin position="416"/>
        <end position="703"/>
    </location>
</feature>
<keyword evidence="4" id="KW-0539">Nucleus</keyword>
<dbReference type="PROSITE" id="PS00678">
    <property type="entry name" value="WD_REPEATS_1"/>
    <property type="match status" value="1"/>
</dbReference>
<evidence type="ECO:0000259" key="7">
    <source>
        <dbReference type="Pfam" id="PF12341"/>
    </source>
</evidence>
<dbReference type="GO" id="GO:0000278">
    <property type="term" value="P:mitotic cell cycle"/>
    <property type="evidence" value="ECO:0007669"/>
    <property type="project" value="TreeGrafter"/>
</dbReference>
<dbReference type="GO" id="GO:0003682">
    <property type="term" value="F:chromatin binding"/>
    <property type="evidence" value="ECO:0007669"/>
    <property type="project" value="TreeGrafter"/>
</dbReference>
<dbReference type="InterPro" id="IPR036322">
    <property type="entry name" value="WD40_repeat_dom_sf"/>
</dbReference>
<feature type="repeat" description="WD" evidence="5">
    <location>
        <begin position="135"/>
        <end position="169"/>
    </location>
</feature>
<dbReference type="PROSITE" id="PS50294">
    <property type="entry name" value="WD_REPEATS_REGION"/>
    <property type="match status" value="1"/>
</dbReference>
<evidence type="ECO:0000256" key="5">
    <source>
        <dbReference type="PROSITE-ProRule" id="PRU00221"/>
    </source>
</evidence>
<feature type="domain" description="WDHD1 first WD40" evidence="9">
    <location>
        <begin position="11"/>
        <end position="297"/>
    </location>
</feature>
<dbReference type="Gene3D" id="2.130.10.10">
    <property type="entry name" value="YVTN repeat-like/Quinoprotein amine dehydrogenase"/>
    <property type="match status" value="2"/>
</dbReference>
<evidence type="ECO:0000256" key="6">
    <source>
        <dbReference type="SAM" id="MobiDB-lite"/>
    </source>
</evidence>
<evidence type="ECO:0000256" key="3">
    <source>
        <dbReference type="ARBA" id="ARBA00022737"/>
    </source>
</evidence>
<dbReference type="Proteomes" id="UP000053573">
    <property type="component" value="Unassembled WGS sequence"/>
</dbReference>
<dbReference type="GO" id="GO:0006281">
    <property type="term" value="P:DNA repair"/>
    <property type="evidence" value="ECO:0007669"/>
    <property type="project" value="TreeGrafter"/>
</dbReference>
<gene>
    <name evidence="10" type="ORF">EMPG_13392</name>
</gene>
<dbReference type="EMBL" id="LDEV01001603">
    <property type="protein sequence ID" value="KLJ11342.1"/>
    <property type="molecule type" value="Genomic_DNA"/>
</dbReference>
<dbReference type="PANTHER" id="PTHR19932">
    <property type="entry name" value="WD REPEAT AND HMG-BOX DNA BINDING PROTEIN"/>
    <property type="match status" value="1"/>
</dbReference>
<dbReference type="GO" id="GO:0006261">
    <property type="term" value="P:DNA-templated DNA replication"/>
    <property type="evidence" value="ECO:0007669"/>
    <property type="project" value="TreeGrafter"/>
</dbReference>
<keyword evidence="2 5" id="KW-0853">WD repeat</keyword>
<comment type="caution">
    <text evidence="10">The sequence shown here is derived from an EMBL/GenBank/DDBJ whole genome shotgun (WGS) entry which is preliminary data.</text>
</comment>
<dbReference type="SMART" id="SM00320">
    <property type="entry name" value="WD40"/>
    <property type="match status" value="6"/>
</dbReference>
<dbReference type="InterPro" id="IPR022100">
    <property type="entry name" value="WDHD1/CFT4_beta-prop_2nd"/>
</dbReference>
<keyword evidence="11" id="KW-1185">Reference proteome</keyword>
<dbReference type="InterPro" id="IPR001680">
    <property type="entry name" value="WD40_rpt"/>
</dbReference>
<dbReference type="OrthoDB" id="427368at2759"/>
<dbReference type="InterPro" id="IPR048591">
    <property type="entry name" value="WDHD1/CFT4_hel"/>
</dbReference>
<dbReference type="Pfam" id="PF12341">
    <property type="entry name" value="Mcl1_mid"/>
    <property type="match status" value="1"/>
</dbReference>
<protein>
    <submittedName>
        <fullName evidence="10">Chromosome transmission fidelity protein 4</fullName>
    </submittedName>
</protein>
<feature type="repeat" description="WD" evidence="5">
    <location>
        <begin position="229"/>
        <end position="270"/>
    </location>
</feature>
<evidence type="ECO:0000256" key="1">
    <source>
        <dbReference type="ARBA" id="ARBA00004123"/>
    </source>
</evidence>